<feature type="domain" description="Glycosyl transferase family 1" evidence="5">
    <location>
        <begin position="1650"/>
        <end position="1795"/>
    </location>
</feature>
<feature type="coiled-coil region" evidence="3">
    <location>
        <begin position="312"/>
        <end position="474"/>
    </location>
</feature>
<protein>
    <recommendedName>
        <fullName evidence="9">Glycosyltransferase</fullName>
    </recommendedName>
</protein>
<evidence type="ECO:0000256" key="4">
    <source>
        <dbReference type="SAM" id="MobiDB-lite"/>
    </source>
</evidence>
<dbReference type="InterPro" id="IPR001296">
    <property type="entry name" value="Glyco_trans_1"/>
</dbReference>
<dbReference type="Proteomes" id="UP000245168">
    <property type="component" value="Unassembled WGS sequence"/>
</dbReference>
<dbReference type="Pfam" id="PF00534">
    <property type="entry name" value="Glycos_transf_1"/>
    <property type="match status" value="2"/>
</dbReference>
<dbReference type="OrthoDB" id="9771846at2"/>
<dbReference type="Gene3D" id="3.40.50.2000">
    <property type="entry name" value="Glycogen Phosphorylase B"/>
    <property type="match status" value="3"/>
</dbReference>
<dbReference type="Gene3D" id="3.90.550.10">
    <property type="entry name" value="Spore Coat Polysaccharide Biosynthesis Protein SpsA, Chain A"/>
    <property type="match status" value="1"/>
</dbReference>
<dbReference type="InterPro" id="IPR029044">
    <property type="entry name" value="Nucleotide-diphossugar_trans"/>
</dbReference>
<accession>A0A2U2BXH4</accession>
<feature type="compositionally biased region" description="Basic and acidic residues" evidence="4">
    <location>
        <begin position="1150"/>
        <end position="1159"/>
    </location>
</feature>
<keyword evidence="2" id="KW-0808">Transferase</keyword>
<keyword evidence="3" id="KW-0175">Coiled coil</keyword>
<feature type="domain" description="Glycosyl transferase family 1" evidence="5">
    <location>
        <begin position="963"/>
        <end position="1122"/>
    </location>
</feature>
<evidence type="ECO:0000256" key="3">
    <source>
        <dbReference type="SAM" id="Coils"/>
    </source>
</evidence>
<evidence type="ECO:0000259" key="5">
    <source>
        <dbReference type="Pfam" id="PF00534"/>
    </source>
</evidence>
<feature type="region of interest" description="Disordered" evidence="4">
    <location>
        <begin position="1147"/>
        <end position="1166"/>
    </location>
</feature>
<dbReference type="InterPro" id="IPR027417">
    <property type="entry name" value="P-loop_NTPase"/>
</dbReference>
<keyword evidence="8" id="KW-1185">Reference proteome</keyword>
<feature type="coiled-coil region" evidence="3">
    <location>
        <begin position="526"/>
        <end position="560"/>
    </location>
</feature>
<feature type="compositionally biased region" description="Basic and acidic residues" evidence="4">
    <location>
        <begin position="1"/>
        <end position="17"/>
    </location>
</feature>
<feature type="region of interest" description="Disordered" evidence="4">
    <location>
        <begin position="1"/>
        <end position="23"/>
    </location>
</feature>
<organism evidence="7 8">
    <name type="scientific">Marinicauda salina</name>
    <dbReference type="NCBI Taxonomy" id="2135793"/>
    <lineage>
        <taxon>Bacteria</taxon>
        <taxon>Pseudomonadati</taxon>
        <taxon>Pseudomonadota</taxon>
        <taxon>Alphaproteobacteria</taxon>
        <taxon>Maricaulales</taxon>
        <taxon>Maricaulaceae</taxon>
        <taxon>Marinicauda</taxon>
    </lineage>
</organism>
<evidence type="ECO:0000256" key="2">
    <source>
        <dbReference type="ARBA" id="ARBA00022679"/>
    </source>
</evidence>
<feature type="domain" description="Glycosyltransferase 2-like" evidence="6">
    <location>
        <begin position="1173"/>
        <end position="1296"/>
    </location>
</feature>
<comment type="caution">
    <text evidence="7">The sequence shown here is derived from an EMBL/GenBank/DDBJ whole genome shotgun (WGS) entry which is preliminary data.</text>
</comment>
<keyword evidence="1" id="KW-0328">Glycosyltransferase</keyword>
<dbReference type="Gene3D" id="3.40.50.300">
    <property type="entry name" value="P-loop containing nucleotide triphosphate hydrolases"/>
    <property type="match status" value="1"/>
</dbReference>
<evidence type="ECO:0008006" key="9">
    <source>
        <dbReference type="Google" id="ProtNLM"/>
    </source>
</evidence>
<reference evidence="8" key="1">
    <citation type="submission" date="2018-05" db="EMBL/GenBank/DDBJ databases">
        <authorList>
            <person name="Liu B.-T."/>
        </authorList>
    </citation>
    <scope>NUCLEOTIDE SEQUENCE [LARGE SCALE GENOMIC DNA]</scope>
    <source>
        <strain evidence="8">WD6-1</strain>
    </source>
</reference>
<name>A0A2U2BXH4_9PROT</name>
<evidence type="ECO:0000313" key="7">
    <source>
        <dbReference type="EMBL" id="PWE18700.1"/>
    </source>
</evidence>
<proteinExistence type="predicted"/>
<dbReference type="PANTHER" id="PTHR12526">
    <property type="entry name" value="GLYCOSYLTRANSFERASE"/>
    <property type="match status" value="1"/>
</dbReference>
<dbReference type="SUPFAM" id="SSF53756">
    <property type="entry name" value="UDP-Glycosyltransferase/glycogen phosphorylase"/>
    <property type="match status" value="2"/>
</dbReference>
<evidence type="ECO:0000256" key="1">
    <source>
        <dbReference type="ARBA" id="ARBA00022676"/>
    </source>
</evidence>
<dbReference type="GO" id="GO:0016757">
    <property type="term" value="F:glycosyltransferase activity"/>
    <property type="evidence" value="ECO:0007669"/>
    <property type="project" value="UniProtKB-KW"/>
</dbReference>
<dbReference type="EMBL" id="QEXV01000001">
    <property type="protein sequence ID" value="PWE18700.1"/>
    <property type="molecule type" value="Genomic_DNA"/>
</dbReference>
<dbReference type="Pfam" id="PF00535">
    <property type="entry name" value="Glycos_transf_2"/>
    <property type="match status" value="1"/>
</dbReference>
<dbReference type="RefSeq" id="WP_109251974.1">
    <property type="nucleotide sequence ID" value="NZ_QEXV01000001.1"/>
</dbReference>
<dbReference type="SUPFAM" id="SSF52540">
    <property type="entry name" value="P-loop containing nucleoside triphosphate hydrolases"/>
    <property type="match status" value="1"/>
</dbReference>
<dbReference type="PANTHER" id="PTHR12526:SF510">
    <property type="entry name" value="D-INOSITOL 3-PHOSPHATE GLYCOSYLTRANSFERASE"/>
    <property type="match status" value="1"/>
</dbReference>
<gene>
    <name evidence="7" type="ORF">DDZ18_03660</name>
</gene>
<dbReference type="CDD" id="cd03801">
    <property type="entry name" value="GT4_PimA-like"/>
    <property type="match status" value="2"/>
</dbReference>
<dbReference type="InterPro" id="IPR001173">
    <property type="entry name" value="Glyco_trans_2-like"/>
</dbReference>
<evidence type="ECO:0000313" key="8">
    <source>
        <dbReference type="Proteomes" id="UP000245168"/>
    </source>
</evidence>
<dbReference type="SUPFAM" id="SSF53448">
    <property type="entry name" value="Nucleotide-diphospho-sugar transferases"/>
    <property type="match status" value="1"/>
</dbReference>
<evidence type="ECO:0000259" key="6">
    <source>
        <dbReference type="Pfam" id="PF00535"/>
    </source>
</evidence>
<sequence length="1826" mass="205993">MTKRRDTSDAASDRFAPEAESATTIAGGASRPVALLVLGMHRSGTSAWTGVLERLGAAGPRTPLPPNEANPKGYAESRQLMQLHERMLAESGSSWDDWSTFNPDWGKSQAGQSYGEQIRALVDSEYGGSDVIAVKDPRICRFAKYWIEEVERGGYDVRVLHVLRNPLEVAQSLQARDGMEILRGLLLWLRHVLDAEAATRSKPRVFARYEALVEDWRRQISRVGDALQVAWPRRSPAVDLEIDDFLTGALRRQQVDRDALESSSAVPSWVAEVYDLLARAASTGEMDAQAKRRLTQIRETFDQSSAVFAPLVARADRQMAAYRDRLDAASAQARDANEELEQTRADRDSLKRELAKMESAAGARQRELNVIRSERATLQRKLVEARSDSERLRNHLDALQVSTEELEFKREALSRELARWKMRSAATPASATDAAGSEVVRTLREERARLVEAVEGLRGQLRDAEERERDLHRRLFSLTPLAGEASGSGPSERVARQIEHLKKERDYWVEQAKNARGCGEDADLQLTRMQAQLDSANAGLNQERERRKALRKQMIRQLQRIQLGKPVPASMRKRLEESPAFDCGHYERQLARIGLESPDDPIAHFVNVGAHAGIDPHPLFSVDWYLARNPDVAGQGLNPLAHYLEFGDKEGRSPHPLFDPHYYFSQNMDASRAGKVSLCHYLKQGWREGREPNAWFYSSWYLEQNEDVRNAGLCPLVHYVLSGEAEGRRPHPSFDPEWYREQHIAASPELSPLAHFLSEGRKQQLATQQMRADHWSNKRKTILAVAHSAGEKLFGGERSFYDVVSSLDPERFRVIVVLPVPHQNYIDLMSGVADQIHFVRGAWWRNGNGARSDVLARYQELIENEGVDVVYANTIVLSEPLLAAKKCGVPGICHIREAITEDPDLQSMIGKRPEEIIEAVRDRSDYIIANSRLTERIFSKPGRTCRIYNAVDVDAFDRPAPDPSGRPLVVGMLSSNIPKKGIADAVELADASEKAGLSVRFRLIGPHTDETRRLEKAMAASGPKNVEFPGYASDAKEAIESLDVVINFSHFAESFGRTIAEASAMRRPVIVYDHGALPEVVAQDETGFVIPYREPLKALECLKRLSEDPELFAAMGEAGRERAVSMFSRQALREQVNEFLETVTRNAGSEARRAGDKTQPRKPGRATEAVPVSVIVPNYNYEGYLPERLNSILEQTRKPAEIIFLDDNSSDDSVAVARGILEDSDIPFKIIANETNRGVYRQWLTGIAEAGQPWVWIAEADDRCEPDFLESLMAKAEKSVNLIYSQSKKIDDEGIVTAEDNRAHTDDISQTRWNSDYVEVGVREVSDALIYRNTVPNASAALLRKSAVAGIESKLAEMRYAGDWMLYGHLLRGGKVAFVSRSLNHFRRHASTVTSTQGKSIAYLEELARIREYFTQNFPVLPRHIERMDWFLNRDYKIEGVEQNSRAEAVSGILKRAEANTRERARIAFITTNNGSHYGGSEMLWRETAMEMCERGHDVFVLIKAWEPRPDFFDELERAGVKLLFKEDDGFDQLVARKPDLTVVSIGDQDEGTEFYQRLDAENLPYVIVNQLTKEPRFWPVRKDRIEAVRAGYQNAEKVFFTCWNNHRVMEERLGAKVANAELHFNPYHVDRNQALPWPESERLQVAIPSKLLFIHKGQDILVEVATKDRWKERPITFNFYGVGPDEERLREMAQEAGIENFHLHGRVSDISVIWRDNHALLMPSRMEGMPIMLISAMLSARVPILTDIGGHAEVVRDNESGFIAANPNAKDLEEALERAYRRRDEWAGIGRAARADVLDFLPAEPVNDFVEKLRAVLASRFARAA</sequence>